<proteinExistence type="predicted"/>
<feature type="transmembrane region" description="Helical" evidence="1">
    <location>
        <begin position="46"/>
        <end position="64"/>
    </location>
</feature>
<reference evidence="2 3" key="1">
    <citation type="journal article" date="2015" name="Nature">
        <title>rRNA introns, odd ribosomes, and small enigmatic genomes across a large radiation of phyla.</title>
        <authorList>
            <person name="Brown C.T."/>
            <person name="Hug L.A."/>
            <person name="Thomas B.C."/>
            <person name="Sharon I."/>
            <person name="Castelle C.J."/>
            <person name="Singh A."/>
            <person name="Wilkins M.J."/>
            <person name="Williams K.H."/>
            <person name="Banfield J.F."/>
        </authorList>
    </citation>
    <scope>NUCLEOTIDE SEQUENCE [LARGE SCALE GENOMIC DNA]</scope>
</reference>
<keyword evidence="1" id="KW-0472">Membrane</keyword>
<accession>A0A0G1X1B0</accession>
<evidence type="ECO:0000313" key="2">
    <source>
        <dbReference type="EMBL" id="KKW24781.1"/>
    </source>
</evidence>
<keyword evidence="1" id="KW-0812">Transmembrane</keyword>
<evidence type="ECO:0000256" key="1">
    <source>
        <dbReference type="SAM" id="Phobius"/>
    </source>
</evidence>
<comment type="caution">
    <text evidence="2">The sequence shown here is derived from an EMBL/GenBank/DDBJ whole genome shotgun (WGS) entry which is preliminary data.</text>
</comment>
<feature type="transmembrane region" description="Helical" evidence="1">
    <location>
        <begin position="109"/>
        <end position="128"/>
    </location>
</feature>
<dbReference type="Proteomes" id="UP000034273">
    <property type="component" value="Unassembled WGS sequence"/>
</dbReference>
<dbReference type="STRING" id="1618671.UY67_C0003G0009"/>
<feature type="transmembrane region" description="Helical" evidence="1">
    <location>
        <begin position="12"/>
        <end position="34"/>
    </location>
</feature>
<feature type="transmembrane region" description="Helical" evidence="1">
    <location>
        <begin position="70"/>
        <end position="88"/>
    </location>
</feature>
<evidence type="ECO:0000313" key="3">
    <source>
        <dbReference type="Proteomes" id="UP000034273"/>
    </source>
</evidence>
<keyword evidence="1" id="KW-1133">Transmembrane helix</keyword>
<dbReference type="AlphaFoldDB" id="A0A0G1X1B0"/>
<dbReference type="EMBL" id="LCQW01000003">
    <property type="protein sequence ID" value="KKW24781.1"/>
    <property type="molecule type" value="Genomic_DNA"/>
</dbReference>
<protein>
    <submittedName>
        <fullName evidence="2">Uncharacterized protein</fullName>
    </submittedName>
</protein>
<organism evidence="2 3">
    <name type="scientific">Candidatus Kaiserbacteria bacterium GW2011_GWA2_52_12</name>
    <dbReference type="NCBI Taxonomy" id="1618671"/>
    <lineage>
        <taxon>Bacteria</taxon>
        <taxon>Candidatus Kaiseribacteriota</taxon>
    </lineage>
</organism>
<name>A0A0G1X1B0_9BACT</name>
<gene>
    <name evidence="2" type="ORF">UY67_C0003G0009</name>
</gene>
<sequence length="132" mass="14712">MLSLFPQLLFLSPLSATLLRITAACLFLFLTYFYFNKRKELGRIEFMFASNGVWIPLVLTFFTALTSAGLLLGAYTQLAAILGALFALKSIVWKRHYSAVFPFSRVTMTLVLVICISLIFTGAGAFAVDWPL</sequence>